<name>A0A8S5M517_9CAUD</name>
<accession>A0A8S5M517</accession>
<sequence length="57" mass="6674">MGDVSISKAAYELAFEYMKENQMLKTSYDNPLGKRMGEFEKAYNQIYSELENKNILK</sequence>
<proteinExistence type="predicted"/>
<evidence type="ECO:0000313" key="1">
    <source>
        <dbReference type="EMBL" id="DAD77397.1"/>
    </source>
</evidence>
<dbReference type="EMBL" id="BK014824">
    <property type="protein sequence ID" value="DAD77397.1"/>
    <property type="molecule type" value="Genomic_DNA"/>
</dbReference>
<reference evidence="1" key="1">
    <citation type="journal article" date="2021" name="Proc. Natl. Acad. Sci. U.S.A.">
        <title>A Catalog of Tens of Thousands of Viruses from Human Metagenomes Reveals Hidden Associations with Chronic Diseases.</title>
        <authorList>
            <person name="Tisza M.J."/>
            <person name="Buck C.B."/>
        </authorList>
    </citation>
    <scope>NUCLEOTIDE SEQUENCE</scope>
    <source>
        <strain evidence="1">CtPJC19</strain>
    </source>
</reference>
<protein>
    <submittedName>
        <fullName evidence="1">Uncharacterized protein</fullName>
    </submittedName>
</protein>
<organism evidence="1">
    <name type="scientific">Siphoviridae sp. ctPJC19</name>
    <dbReference type="NCBI Taxonomy" id="2826321"/>
    <lineage>
        <taxon>Viruses</taxon>
        <taxon>Duplodnaviria</taxon>
        <taxon>Heunggongvirae</taxon>
        <taxon>Uroviricota</taxon>
        <taxon>Caudoviricetes</taxon>
    </lineage>
</organism>